<accession>A0A518HFJ8</accession>
<feature type="transmembrane region" description="Helical" evidence="2">
    <location>
        <begin position="168"/>
        <end position="185"/>
    </location>
</feature>
<keyword evidence="2" id="KW-0472">Membrane</keyword>
<dbReference type="KEGG" id="tpla:ElP_75690"/>
<feature type="transmembrane region" description="Helical" evidence="2">
    <location>
        <begin position="138"/>
        <end position="156"/>
    </location>
</feature>
<evidence type="ECO:0000313" key="4">
    <source>
        <dbReference type="Proteomes" id="UP000317835"/>
    </source>
</evidence>
<feature type="transmembrane region" description="Helical" evidence="2">
    <location>
        <begin position="192"/>
        <end position="210"/>
    </location>
</feature>
<keyword evidence="3" id="KW-0614">Plasmid</keyword>
<feature type="transmembrane region" description="Helical" evidence="2">
    <location>
        <begin position="340"/>
        <end position="361"/>
    </location>
</feature>
<sequence length="415" mass="45046">MGLGYARARPPGDGAGLEGPFDPTRPDPTPDRITMTDPKAEAAPMTPPPTGRILSIDALRGLDMLMIVGVDRLVRAWAEWSGSPRSAAIAGQFEHAEWEGFRFYDLIFPLFLFLVGAVLPFSIGKLEGQGRGAAYRRVARRVVLLFALGLLCNNVLQFDWDDLRVAGVLQRIAVCYGFAAVIVLNTSARGQLIVTSAILLGYWALLLGVAPPGGEAGDFSRQGNLAGWVDRHFLPGKILEPYYGYGDNEGLLSTIPAVATTLLGALAGAWLRSARGPWEKAAGLAASGVAALALGSAWGIWFPIIKNLWTSSFVLVAGGWSLLLLALFYAVIDAAGWRRWAFPLVVVGVNAITIYVVPRFLDFDRLSRFFFGGVSALADRRIAGDFTPVAAAIGVLVAEWLFLYYLYRRRIFLRV</sequence>
<organism evidence="3 4">
    <name type="scientific">Tautonia plasticadhaerens</name>
    <dbReference type="NCBI Taxonomy" id="2527974"/>
    <lineage>
        <taxon>Bacteria</taxon>
        <taxon>Pseudomonadati</taxon>
        <taxon>Planctomycetota</taxon>
        <taxon>Planctomycetia</taxon>
        <taxon>Isosphaerales</taxon>
        <taxon>Isosphaeraceae</taxon>
        <taxon>Tautonia</taxon>
    </lineage>
</organism>
<keyword evidence="2" id="KW-0812">Transmembrane</keyword>
<dbReference type="PANTHER" id="PTHR31061">
    <property type="entry name" value="LD22376P"/>
    <property type="match status" value="1"/>
</dbReference>
<dbReference type="EMBL" id="CP036430">
    <property type="protein sequence ID" value="QDV39598.1"/>
    <property type="molecule type" value="Genomic_DNA"/>
</dbReference>
<dbReference type="Proteomes" id="UP000317835">
    <property type="component" value="Plasmid pElP_4"/>
</dbReference>
<evidence type="ECO:0000256" key="2">
    <source>
        <dbReference type="SAM" id="Phobius"/>
    </source>
</evidence>
<feature type="transmembrane region" description="Helical" evidence="2">
    <location>
        <begin position="386"/>
        <end position="407"/>
    </location>
</feature>
<keyword evidence="2" id="KW-1133">Transmembrane helix</keyword>
<proteinExistence type="predicted"/>
<feature type="transmembrane region" description="Helical" evidence="2">
    <location>
        <begin position="283"/>
        <end position="302"/>
    </location>
</feature>
<protein>
    <submittedName>
        <fullName evidence="3">Uncharacterized protein</fullName>
    </submittedName>
</protein>
<keyword evidence="4" id="KW-1185">Reference proteome</keyword>
<reference evidence="3 4" key="1">
    <citation type="submission" date="2019-02" db="EMBL/GenBank/DDBJ databases">
        <title>Deep-cultivation of Planctomycetes and their phenomic and genomic characterization uncovers novel biology.</title>
        <authorList>
            <person name="Wiegand S."/>
            <person name="Jogler M."/>
            <person name="Boedeker C."/>
            <person name="Pinto D."/>
            <person name="Vollmers J."/>
            <person name="Rivas-Marin E."/>
            <person name="Kohn T."/>
            <person name="Peeters S.H."/>
            <person name="Heuer A."/>
            <person name="Rast P."/>
            <person name="Oberbeckmann S."/>
            <person name="Bunk B."/>
            <person name="Jeske O."/>
            <person name="Meyerdierks A."/>
            <person name="Storesund J.E."/>
            <person name="Kallscheuer N."/>
            <person name="Luecker S."/>
            <person name="Lage O.M."/>
            <person name="Pohl T."/>
            <person name="Merkel B.J."/>
            <person name="Hornburger P."/>
            <person name="Mueller R.-W."/>
            <person name="Bruemmer F."/>
            <person name="Labrenz M."/>
            <person name="Spormann A.M."/>
            <person name="Op den Camp H."/>
            <person name="Overmann J."/>
            <person name="Amann R."/>
            <person name="Jetten M.S.M."/>
            <person name="Mascher T."/>
            <person name="Medema M.H."/>
            <person name="Devos D.P."/>
            <person name="Kaster A.-K."/>
            <person name="Ovreas L."/>
            <person name="Rohde M."/>
            <person name="Galperin M.Y."/>
            <person name="Jogler C."/>
        </authorList>
    </citation>
    <scope>NUCLEOTIDE SEQUENCE [LARGE SCALE GENOMIC DNA]</scope>
    <source>
        <strain evidence="3 4">ElP</strain>
        <plasmid evidence="4">pelp_4</plasmid>
    </source>
</reference>
<evidence type="ECO:0000256" key="1">
    <source>
        <dbReference type="SAM" id="MobiDB-lite"/>
    </source>
</evidence>
<feature type="transmembrane region" description="Helical" evidence="2">
    <location>
        <begin position="308"/>
        <end position="328"/>
    </location>
</feature>
<name>A0A518HFJ8_9BACT</name>
<feature type="region of interest" description="Disordered" evidence="1">
    <location>
        <begin position="1"/>
        <end position="47"/>
    </location>
</feature>
<feature type="transmembrane region" description="Helical" evidence="2">
    <location>
        <begin position="251"/>
        <end position="271"/>
    </location>
</feature>
<dbReference type="PANTHER" id="PTHR31061:SF24">
    <property type="entry name" value="LD22376P"/>
    <property type="match status" value="1"/>
</dbReference>
<dbReference type="AlphaFoldDB" id="A0A518HFJ8"/>
<gene>
    <name evidence="3" type="ORF">ElP_75690</name>
</gene>
<geneLocation type="plasmid" evidence="4">
    <name>pelp_4</name>
</geneLocation>
<evidence type="ECO:0000313" key="3">
    <source>
        <dbReference type="EMBL" id="QDV39598.1"/>
    </source>
</evidence>
<feature type="transmembrane region" description="Helical" evidence="2">
    <location>
        <begin position="106"/>
        <end position="126"/>
    </location>
</feature>